<gene>
    <name evidence="2" type="ORF">E6C50_01120</name>
</gene>
<comment type="caution">
    <text evidence="2">The sequence shown here is derived from an EMBL/GenBank/DDBJ whole genome shotgun (WGS) entry which is preliminary data.</text>
</comment>
<evidence type="ECO:0000313" key="3">
    <source>
        <dbReference type="Proteomes" id="UP000307507"/>
    </source>
</evidence>
<dbReference type="AlphaFoldDB" id="A0A4S4A4T4"/>
<feature type="compositionally biased region" description="Basic residues" evidence="1">
    <location>
        <begin position="1"/>
        <end position="13"/>
    </location>
</feature>
<reference evidence="2 3" key="1">
    <citation type="submission" date="2019-04" db="EMBL/GenBank/DDBJ databases">
        <title>Flavobacterium sp. nov. isolated from construction timber.</title>
        <authorList>
            <person name="Lin S.-Y."/>
            <person name="Chang C.-T."/>
            <person name="Young C.-C."/>
        </authorList>
    </citation>
    <scope>NUCLEOTIDE SEQUENCE [LARGE SCALE GENOMIC DNA]</scope>
    <source>
        <strain evidence="2 3">CC-CTC003</strain>
    </source>
</reference>
<organism evidence="2 3">
    <name type="scientific">Flavobacterium supellecticarium</name>
    <dbReference type="NCBI Taxonomy" id="2565924"/>
    <lineage>
        <taxon>Bacteria</taxon>
        <taxon>Pseudomonadati</taxon>
        <taxon>Bacteroidota</taxon>
        <taxon>Flavobacteriia</taxon>
        <taxon>Flavobacteriales</taxon>
        <taxon>Flavobacteriaceae</taxon>
        <taxon>Flavobacterium</taxon>
    </lineage>
</organism>
<keyword evidence="3" id="KW-1185">Reference proteome</keyword>
<dbReference type="InterPro" id="IPR017601">
    <property type="entry name" value="DGQHR-contain_dom"/>
</dbReference>
<feature type="region of interest" description="Disordered" evidence="1">
    <location>
        <begin position="1"/>
        <end position="27"/>
    </location>
</feature>
<evidence type="ECO:0000313" key="2">
    <source>
        <dbReference type="EMBL" id="THF53519.1"/>
    </source>
</evidence>
<accession>A0A4S4A4T4</accession>
<proteinExistence type="predicted"/>
<dbReference type="NCBIfam" id="TIGR03187">
    <property type="entry name" value="DGQHR"/>
    <property type="match status" value="1"/>
</dbReference>
<protein>
    <submittedName>
        <fullName evidence="2">DGQHR domain-containing protein</fullName>
    </submittedName>
</protein>
<name>A0A4S4A4T4_9FLAO</name>
<evidence type="ECO:0000256" key="1">
    <source>
        <dbReference type="SAM" id="MobiDB-lite"/>
    </source>
</evidence>
<feature type="compositionally biased region" description="Basic and acidic residues" evidence="1">
    <location>
        <begin position="14"/>
        <end position="27"/>
    </location>
</feature>
<sequence length="595" mass="69671">MTRKNSKKKPRKKLSAEVKAQRKEQRDQRNEITTILKNIGFQRIANVDGKEIVYKDRTSEMDDIFVCENVILITEYTLKLKPGDHIKNKTLFYNKVLESERDFIEFLIEEPKLSGFKKYYDEVIKDKFSINELKLRILYCSKHSVVDEHKINAPGVIFFDYHIVQYFKSLTKVIKKSSKHEFCDFINLPFAEFGDNIQNSDQEQTNKYLGHILPEEKSSFKNGYKIVSFYIDADSLIRRSFVLRQEGWREKQNIGYYQRMFEGKKITGMRKYLSERGRVFINNIISTISEDKIKLLDDEGQELEINEDGQFISSNSKTKVTPTQIIINDESNIIGLIDGQHRTYAYHEGDDQYENTIKRLRKIQNLLVTGIIFPKKEKKENRLKFEANLFLEINSNQTNVRSQLKQEIELMISPFSSIAIGKRILSKLNENGPLEACIELYSFEKGKIKTASIVSFGLRPLIKLDAEKSTDSIFYIWNNENKNKLKDKDSDEYELLEEYIGFSVTKIRDIFIAIKDSVDKDKWNTYSAKSPNGILSVTFVNGILNVLRLLIENNKLNTPENYKTKLSELDKFPFKSYKSSQYRKMGQDIYDKYFN</sequence>
<dbReference type="OrthoDB" id="9789139at2"/>
<dbReference type="EMBL" id="SSNZ01000001">
    <property type="protein sequence ID" value="THF53519.1"/>
    <property type="molecule type" value="Genomic_DNA"/>
</dbReference>
<dbReference type="Proteomes" id="UP000307507">
    <property type="component" value="Unassembled WGS sequence"/>
</dbReference>